<dbReference type="PROSITE" id="PS50863">
    <property type="entry name" value="B3"/>
    <property type="match status" value="1"/>
</dbReference>
<keyword evidence="2" id="KW-0805">Transcription regulation</keyword>
<evidence type="ECO:0000256" key="5">
    <source>
        <dbReference type="ARBA" id="ARBA00023242"/>
    </source>
</evidence>
<dbReference type="HOGENOM" id="CLU_2241521_0_0_1"/>
<dbReference type="Proteomes" id="UP000026915">
    <property type="component" value="Chromosome 3"/>
</dbReference>
<dbReference type="EMBL" id="CM001881">
    <property type="protein sequence ID" value="EOY23520.1"/>
    <property type="molecule type" value="Genomic_DNA"/>
</dbReference>
<keyword evidence="9" id="KW-1185">Reference proteome</keyword>
<dbReference type="GO" id="GO:0005634">
    <property type="term" value="C:nucleus"/>
    <property type="evidence" value="ECO:0007669"/>
    <property type="project" value="UniProtKB-SubCell"/>
</dbReference>
<feature type="compositionally biased region" description="Basic and acidic residues" evidence="6">
    <location>
        <begin position="72"/>
        <end position="83"/>
    </location>
</feature>
<dbReference type="InParanoid" id="A0A061G0Y6"/>
<gene>
    <name evidence="8" type="ORF">TCM_015386</name>
</gene>
<dbReference type="PANTHER" id="PTHR31541">
    <property type="entry name" value="B3 DOMAIN PLANT PROTEIN-RELATED"/>
    <property type="match status" value="1"/>
</dbReference>
<dbReference type="Gene3D" id="2.40.330.10">
    <property type="entry name" value="DNA-binding pseudobarrel domain"/>
    <property type="match status" value="1"/>
</dbReference>
<organism evidence="8 9">
    <name type="scientific">Theobroma cacao</name>
    <name type="common">Cacao</name>
    <name type="synonym">Cocoa</name>
    <dbReference type="NCBI Taxonomy" id="3641"/>
    <lineage>
        <taxon>Eukaryota</taxon>
        <taxon>Viridiplantae</taxon>
        <taxon>Streptophyta</taxon>
        <taxon>Embryophyta</taxon>
        <taxon>Tracheophyta</taxon>
        <taxon>Spermatophyta</taxon>
        <taxon>Magnoliopsida</taxon>
        <taxon>eudicotyledons</taxon>
        <taxon>Gunneridae</taxon>
        <taxon>Pentapetalae</taxon>
        <taxon>rosids</taxon>
        <taxon>malvids</taxon>
        <taxon>Malvales</taxon>
        <taxon>Malvaceae</taxon>
        <taxon>Byttnerioideae</taxon>
        <taxon>Theobroma</taxon>
    </lineage>
</organism>
<dbReference type="SUPFAM" id="SSF101936">
    <property type="entry name" value="DNA-binding pseudobarrel domain"/>
    <property type="match status" value="1"/>
</dbReference>
<evidence type="ECO:0000313" key="9">
    <source>
        <dbReference type="Proteomes" id="UP000026915"/>
    </source>
</evidence>
<sequence>MQVRLLEPSLEETTLNFRRWNMVKSSMYVLTTMWNSVVRNNQLEIDDVVQLWSFRVESRLCFALVKVDDVQKGSEEWVRHSKSNENGASSSHQEEGHGGCRRISC</sequence>
<comment type="subcellular location">
    <subcellularLocation>
        <location evidence="1">Nucleus</location>
    </subcellularLocation>
</comment>
<dbReference type="InterPro" id="IPR015300">
    <property type="entry name" value="DNA-bd_pseudobarrel_sf"/>
</dbReference>
<name>A0A061G0Y6_THECC</name>
<dbReference type="Gramene" id="EOY23520">
    <property type="protein sequence ID" value="EOY23520"/>
    <property type="gene ID" value="TCM_015386"/>
</dbReference>
<evidence type="ECO:0000256" key="6">
    <source>
        <dbReference type="SAM" id="MobiDB-lite"/>
    </source>
</evidence>
<evidence type="ECO:0000259" key="7">
    <source>
        <dbReference type="PROSITE" id="PS50863"/>
    </source>
</evidence>
<keyword evidence="5" id="KW-0539">Nucleus</keyword>
<evidence type="ECO:0000256" key="3">
    <source>
        <dbReference type="ARBA" id="ARBA00023125"/>
    </source>
</evidence>
<evidence type="ECO:0000256" key="1">
    <source>
        <dbReference type="ARBA" id="ARBA00004123"/>
    </source>
</evidence>
<evidence type="ECO:0000313" key="8">
    <source>
        <dbReference type="EMBL" id="EOY23520.1"/>
    </source>
</evidence>
<keyword evidence="4" id="KW-0804">Transcription</keyword>
<feature type="domain" description="TF-B3" evidence="7">
    <location>
        <begin position="1"/>
        <end position="68"/>
    </location>
</feature>
<dbReference type="GO" id="GO:0003677">
    <property type="term" value="F:DNA binding"/>
    <property type="evidence" value="ECO:0007669"/>
    <property type="project" value="UniProtKB-KW"/>
</dbReference>
<accession>A0A061G0Y6</accession>
<proteinExistence type="predicted"/>
<reference evidence="8 9" key="1">
    <citation type="journal article" date="2013" name="Genome Biol.">
        <title>The genome sequence of the most widely cultivated cacao type and its use to identify candidate genes regulating pod color.</title>
        <authorList>
            <person name="Motamayor J.C."/>
            <person name="Mockaitis K."/>
            <person name="Schmutz J."/>
            <person name="Haiminen N."/>
            <person name="Iii D.L."/>
            <person name="Cornejo O."/>
            <person name="Findley S.D."/>
            <person name="Zheng P."/>
            <person name="Utro F."/>
            <person name="Royaert S."/>
            <person name="Saski C."/>
            <person name="Jenkins J."/>
            <person name="Podicheti R."/>
            <person name="Zhao M."/>
            <person name="Scheffler B.E."/>
            <person name="Stack J.C."/>
            <person name="Feltus F.A."/>
            <person name="Mustiga G.M."/>
            <person name="Amores F."/>
            <person name="Phillips W."/>
            <person name="Marelli J.P."/>
            <person name="May G.D."/>
            <person name="Shapiro H."/>
            <person name="Ma J."/>
            <person name="Bustamante C.D."/>
            <person name="Schnell R.J."/>
            <person name="Main D."/>
            <person name="Gilbert D."/>
            <person name="Parida L."/>
            <person name="Kuhn D.N."/>
        </authorList>
    </citation>
    <scope>NUCLEOTIDE SEQUENCE [LARGE SCALE GENOMIC DNA]</scope>
    <source>
        <strain evidence="9">cv. Matina 1-6</strain>
    </source>
</reference>
<evidence type="ECO:0000256" key="4">
    <source>
        <dbReference type="ARBA" id="ARBA00023163"/>
    </source>
</evidence>
<dbReference type="AlphaFoldDB" id="A0A061G0Y6"/>
<keyword evidence="3" id="KW-0238">DNA-binding</keyword>
<evidence type="ECO:0000256" key="2">
    <source>
        <dbReference type="ARBA" id="ARBA00023015"/>
    </source>
</evidence>
<dbReference type="InterPro" id="IPR005508">
    <property type="entry name" value="At2g31720-like"/>
</dbReference>
<feature type="region of interest" description="Disordered" evidence="6">
    <location>
        <begin position="72"/>
        <end position="105"/>
    </location>
</feature>
<protein>
    <recommendedName>
        <fullName evidence="7">TF-B3 domain-containing protein</fullName>
    </recommendedName>
</protein>
<dbReference type="InterPro" id="IPR003340">
    <property type="entry name" value="B3_DNA-bd"/>
</dbReference>
<dbReference type="Pfam" id="PF03754">
    <property type="entry name" value="At2g31720-like"/>
    <property type="match status" value="1"/>
</dbReference>
<dbReference type="PANTHER" id="PTHR31541:SF25">
    <property type="entry name" value="GAMMA-GLIADIN B"/>
    <property type="match status" value="1"/>
</dbReference>